<dbReference type="EMBL" id="CP000556">
    <property type="protein sequence ID" value="ABM97163.1"/>
    <property type="molecule type" value="Genomic_DNA"/>
</dbReference>
<dbReference type="AlphaFoldDB" id="A2SNM4"/>
<sequence>MAWANTPDFPVSQPDGALVMNHVMALRKAGKLDGVLPVMWDYGDGHRAIRWERASSLRPYSEDIHLWNAAKLMKLDELAHPRRKKPRSIAEFLPEALQHLAPAEEAAA</sequence>
<organism evidence="1 2">
    <name type="scientific">Methylibium petroleiphilum (strain ATCC BAA-1232 / LMG 22953 / PM1)</name>
    <dbReference type="NCBI Taxonomy" id="420662"/>
    <lineage>
        <taxon>Bacteria</taxon>
        <taxon>Pseudomonadati</taxon>
        <taxon>Pseudomonadota</taxon>
        <taxon>Betaproteobacteria</taxon>
        <taxon>Burkholderiales</taxon>
        <taxon>Sphaerotilaceae</taxon>
        <taxon>Methylibium</taxon>
    </lineage>
</organism>
<dbReference type="eggNOG" id="ENOG50338SZ">
    <property type="taxonomic scope" value="Bacteria"/>
</dbReference>
<name>A2SNM4_METPP</name>
<proteinExistence type="predicted"/>
<keyword evidence="1" id="KW-0614">Plasmid</keyword>
<reference evidence="1 2" key="1">
    <citation type="journal article" date="2007" name="J. Bacteriol.">
        <title>Whole-genome analysis of the methyl tert-butyl ether-degrading beta-proteobacterium Methylibium petroleiphilum PM1.</title>
        <authorList>
            <person name="Kane S.R."/>
            <person name="Chakicherla A.Y."/>
            <person name="Chain P.S.G."/>
            <person name="Schmidt R."/>
            <person name="Shin M.W."/>
            <person name="Legler T.C."/>
            <person name="Scow K.M."/>
            <person name="Larimer F.W."/>
            <person name="Lucas S.M."/>
            <person name="Richardson P.M."/>
            <person name="Hristova K.R."/>
        </authorList>
    </citation>
    <scope>NUCLEOTIDE SEQUENCE [LARGE SCALE GENOMIC DNA]</scope>
    <source>
        <strain evidence="2">ATCC BAA-1232 / LMG 22953 / PM1</strain>
        <plasmid evidence="1 2">RPME01</plasmid>
    </source>
</reference>
<dbReference type="KEGG" id="mpt:Mpe_B0388"/>
<evidence type="ECO:0000313" key="2">
    <source>
        <dbReference type="Proteomes" id="UP000000366"/>
    </source>
</evidence>
<evidence type="ECO:0000313" key="1">
    <source>
        <dbReference type="EMBL" id="ABM97163.1"/>
    </source>
</evidence>
<protein>
    <submittedName>
        <fullName evidence="1">Uncharacterized protein</fullName>
    </submittedName>
</protein>
<accession>A2SNM4</accession>
<keyword evidence="2" id="KW-1185">Reference proteome</keyword>
<geneLocation type="plasmid" evidence="1 2">
    <name>RPME01</name>
</geneLocation>
<dbReference type="Proteomes" id="UP000000366">
    <property type="component" value="Plasmid RPME01"/>
</dbReference>
<gene>
    <name evidence="1" type="ordered locus">Mpe_B0388</name>
</gene>
<dbReference type="HOGENOM" id="CLU_2193866_0_0_4"/>
<dbReference type="RefSeq" id="WP_011831751.1">
    <property type="nucleotide sequence ID" value="NC_008826.1"/>
</dbReference>